<evidence type="ECO:0000313" key="1">
    <source>
        <dbReference type="EMBL" id="QFZ25386.1"/>
    </source>
</evidence>
<protein>
    <submittedName>
        <fullName evidence="1">Uncharacterized protein</fullName>
    </submittedName>
</protein>
<dbReference type="EMBL" id="CP038484">
    <property type="protein sequence ID" value="QFZ25386.1"/>
    <property type="molecule type" value="Genomic_DNA"/>
</dbReference>
<sequence>MAPGKWGHGRASCRRQIFSSTRGHTVSYRLYSLIQSQAIHGLYSLSQATVSYSQAHMVQAHPYSLCHTVFAIQSRKHESCSGLEPFLLADPESWSQIQTRPNKANNASKGDKANKASNPNKPNDANQPNQALPNVFKSSQISSNPFSSLQSPSLQSQIAFLCRR</sequence>
<reference evidence="2" key="1">
    <citation type="journal article" date="2019" name="MBio">
        <title>Comparative genomics for the elucidation of multidrug resistance (MDR) in Candida lusitaniae.</title>
        <authorList>
            <person name="Kannan A."/>
            <person name="Asner S.A."/>
            <person name="Trachsel E."/>
            <person name="Kelly S."/>
            <person name="Parker J."/>
            <person name="Sanglard D."/>
        </authorList>
    </citation>
    <scope>NUCLEOTIDE SEQUENCE [LARGE SCALE GENOMIC DNA]</scope>
    <source>
        <strain evidence="2">P1</strain>
    </source>
</reference>
<organism evidence="1 2">
    <name type="scientific">Clavispora lusitaniae</name>
    <name type="common">Candida lusitaniae</name>
    <dbReference type="NCBI Taxonomy" id="36911"/>
    <lineage>
        <taxon>Eukaryota</taxon>
        <taxon>Fungi</taxon>
        <taxon>Dikarya</taxon>
        <taxon>Ascomycota</taxon>
        <taxon>Saccharomycotina</taxon>
        <taxon>Pichiomycetes</taxon>
        <taxon>Metschnikowiaceae</taxon>
        <taxon>Clavispora</taxon>
    </lineage>
</organism>
<gene>
    <name evidence="1" type="ORF">EJF14_10481</name>
</gene>
<dbReference type="Proteomes" id="UP000326582">
    <property type="component" value="Chromosome 1"/>
</dbReference>
<accession>A0ACD0WDC8</accession>
<name>A0ACD0WDC8_CLALS</name>
<keyword evidence="2" id="KW-1185">Reference proteome</keyword>
<proteinExistence type="predicted"/>
<evidence type="ECO:0000313" key="2">
    <source>
        <dbReference type="Proteomes" id="UP000326582"/>
    </source>
</evidence>